<name>A0A3S4RE66_MYCCI</name>
<dbReference type="Gene3D" id="1.10.3630.10">
    <property type="entry name" value="yeast vps74-n-term truncation variant domain like"/>
    <property type="match status" value="1"/>
</dbReference>
<protein>
    <recommendedName>
        <fullName evidence="7">GPP34 family phosphoprotein</fullName>
    </recommendedName>
</protein>
<evidence type="ECO:0000313" key="5">
    <source>
        <dbReference type="EMBL" id="VEG46262.1"/>
    </source>
</evidence>
<evidence type="ECO:0000313" key="6">
    <source>
        <dbReference type="Proteomes" id="UP000282551"/>
    </source>
</evidence>
<keyword evidence="4" id="KW-0472">Membrane</keyword>
<dbReference type="AlphaFoldDB" id="A0A3S4RE66"/>
<accession>A0A3S4RE66</accession>
<dbReference type="InterPro" id="IPR038261">
    <property type="entry name" value="GPP34-like_sf"/>
</dbReference>
<keyword evidence="2" id="KW-0333">Golgi apparatus</keyword>
<dbReference type="GO" id="GO:0005737">
    <property type="term" value="C:cytoplasm"/>
    <property type="evidence" value="ECO:0007669"/>
    <property type="project" value="UniProtKB-ARBA"/>
</dbReference>
<keyword evidence="6" id="KW-1185">Reference proteome</keyword>
<evidence type="ECO:0000256" key="1">
    <source>
        <dbReference type="ARBA" id="ARBA00004255"/>
    </source>
</evidence>
<reference evidence="5 6" key="1">
    <citation type="submission" date="2018-12" db="EMBL/GenBank/DDBJ databases">
        <authorList>
            <consortium name="Pathogen Informatics"/>
        </authorList>
    </citation>
    <scope>NUCLEOTIDE SEQUENCE [LARGE SCALE GENOMIC DNA]</scope>
    <source>
        <strain evidence="5 6">NCTC10485</strain>
    </source>
</reference>
<proteinExistence type="predicted"/>
<dbReference type="RefSeq" id="WP_126332715.1">
    <property type="nucleotide sequence ID" value="NZ_AP022604.1"/>
</dbReference>
<evidence type="ECO:0000256" key="3">
    <source>
        <dbReference type="ARBA" id="ARBA00023121"/>
    </source>
</evidence>
<dbReference type="OrthoDB" id="4752126at2"/>
<sequence>MAVIADELLLLLLDNAAAKPALDPSRRRRLLAAAVLLDLAYDFRLRPAAPDEPVPEGRLIAQAGPDDGNPTSSWAWQRLARRPVTPKTAVAALQRRVEDRLLTQLEHTGQLRRTPVYTKRFRRDHVWVLTDRNRALQVRSRTLAALVRDVTPTPPTAALITLLHAVDGIEELFSFDGRARRWVHHRVGEIASGSWVATDSEFAEVNLAVTAAMVCSALH</sequence>
<dbReference type="EMBL" id="LR134355">
    <property type="protein sequence ID" value="VEG46262.1"/>
    <property type="molecule type" value="Genomic_DNA"/>
</dbReference>
<dbReference type="Proteomes" id="UP000282551">
    <property type="component" value="Chromosome"/>
</dbReference>
<keyword evidence="3" id="KW-0446">Lipid-binding</keyword>
<dbReference type="GO" id="GO:0012505">
    <property type="term" value="C:endomembrane system"/>
    <property type="evidence" value="ECO:0007669"/>
    <property type="project" value="UniProtKB-ARBA"/>
</dbReference>
<organism evidence="5 6">
    <name type="scientific">Mycolicibacterium chitae</name>
    <name type="common">Mycobacterium chitae</name>
    <dbReference type="NCBI Taxonomy" id="1792"/>
    <lineage>
        <taxon>Bacteria</taxon>
        <taxon>Bacillati</taxon>
        <taxon>Actinomycetota</taxon>
        <taxon>Actinomycetes</taxon>
        <taxon>Mycobacteriales</taxon>
        <taxon>Mycobacteriaceae</taxon>
        <taxon>Mycolicibacterium</taxon>
    </lineage>
</organism>
<gene>
    <name evidence="5" type="ORF">NCTC10485_01007</name>
</gene>
<evidence type="ECO:0000256" key="4">
    <source>
        <dbReference type="ARBA" id="ARBA00023136"/>
    </source>
</evidence>
<evidence type="ECO:0008006" key="7">
    <source>
        <dbReference type="Google" id="ProtNLM"/>
    </source>
</evidence>
<dbReference type="GO" id="GO:0070273">
    <property type="term" value="F:phosphatidylinositol-4-phosphate binding"/>
    <property type="evidence" value="ECO:0007669"/>
    <property type="project" value="InterPro"/>
</dbReference>
<comment type="subcellular location">
    <subcellularLocation>
        <location evidence="1">Golgi apparatus membrane</location>
        <topology evidence="1">Peripheral membrane protein</topology>
        <orientation evidence="1">Cytoplasmic side</orientation>
    </subcellularLocation>
</comment>
<evidence type="ECO:0000256" key="2">
    <source>
        <dbReference type="ARBA" id="ARBA00023034"/>
    </source>
</evidence>
<dbReference type="Pfam" id="PF05719">
    <property type="entry name" value="GPP34"/>
    <property type="match status" value="1"/>
</dbReference>
<dbReference type="InterPro" id="IPR008628">
    <property type="entry name" value="GPP34-like"/>
</dbReference>